<comment type="similarity">
    <text evidence="1 5">Belongs to the peptidase S8 family.</text>
</comment>
<dbReference type="PANTHER" id="PTHR43806">
    <property type="entry name" value="PEPTIDASE S8"/>
    <property type="match status" value="1"/>
</dbReference>
<dbReference type="KEGG" id="plj:28884338"/>
<dbReference type="PRINTS" id="PR00723">
    <property type="entry name" value="SUBTILISIN"/>
</dbReference>
<comment type="caution">
    <text evidence="5">Lacks conserved residue(s) required for the propagation of feature annotation.</text>
</comment>
<dbReference type="InterPro" id="IPR036852">
    <property type="entry name" value="Peptidase_S8/S53_dom_sf"/>
</dbReference>
<keyword evidence="4" id="KW-0720">Serine protease</keyword>
<dbReference type="SUPFAM" id="SSF52743">
    <property type="entry name" value="Subtilisin-like"/>
    <property type="match status" value="1"/>
</dbReference>
<dbReference type="AlphaFoldDB" id="A0A179HSM9"/>
<dbReference type="InterPro" id="IPR000209">
    <property type="entry name" value="Peptidase_S8/S53_dom"/>
</dbReference>
<keyword evidence="3" id="KW-0378">Hydrolase</keyword>
<dbReference type="GeneID" id="28884338"/>
<dbReference type="GO" id="GO:0006508">
    <property type="term" value="P:proteolysis"/>
    <property type="evidence" value="ECO:0007669"/>
    <property type="project" value="UniProtKB-KW"/>
</dbReference>
<dbReference type="GO" id="GO:0004252">
    <property type="term" value="F:serine-type endopeptidase activity"/>
    <property type="evidence" value="ECO:0007669"/>
    <property type="project" value="InterPro"/>
</dbReference>
<evidence type="ECO:0000256" key="4">
    <source>
        <dbReference type="ARBA" id="ARBA00022825"/>
    </source>
</evidence>
<name>A0A179HSM9_PURLI</name>
<comment type="caution">
    <text evidence="7">The sequence shown here is derived from an EMBL/GenBank/DDBJ whole genome shotgun (WGS) entry which is preliminary data.</text>
</comment>
<dbReference type="OMA" id="QAFCDAY"/>
<dbReference type="PROSITE" id="PS51892">
    <property type="entry name" value="SUBTILASE"/>
    <property type="match status" value="1"/>
</dbReference>
<dbReference type="Gene3D" id="3.40.50.200">
    <property type="entry name" value="Peptidase S8/S53 domain"/>
    <property type="match status" value="1"/>
</dbReference>
<dbReference type="PANTHER" id="PTHR43806:SF66">
    <property type="entry name" value="SERIN ENDOPEPTIDASE"/>
    <property type="match status" value="1"/>
</dbReference>
<gene>
    <name evidence="7" type="ORF">VFPFJ_02205</name>
</gene>
<dbReference type="Pfam" id="PF00082">
    <property type="entry name" value="Peptidase_S8"/>
    <property type="match status" value="1"/>
</dbReference>
<protein>
    <submittedName>
        <fullName evidence="7">Peptidase S8/S53, subtilisin/kexin/sedolisin</fullName>
    </submittedName>
</protein>
<evidence type="ECO:0000256" key="2">
    <source>
        <dbReference type="ARBA" id="ARBA00022670"/>
    </source>
</evidence>
<evidence type="ECO:0000256" key="3">
    <source>
        <dbReference type="ARBA" id="ARBA00022801"/>
    </source>
</evidence>
<dbReference type="STRING" id="33203.A0A179HSM9"/>
<dbReference type="EMBL" id="LSBI01000002">
    <property type="protein sequence ID" value="OAQ93044.1"/>
    <property type="molecule type" value="Genomic_DNA"/>
</dbReference>
<reference evidence="7 8" key="1">
    <citation type="submission" date="2016-02" db="EMBL/GenBank/DDBJ databases">
        <title>Biosynthesis of antibiotic leucinostatins and their inhibition on Phytophthora in bio-control Purpureocillium lilacinum.</title>
        <authorList>
            <person name="Wang G."/>
            <person name="Liu Z."/>
            <person name="Lin R."/>
            <person name="Li E."/>
            <person name="Mao Z."/>
            <person name="Ling J."/>
            <person name="Yin W."/>
            <person name="Xie B."/>
        </authorList>
    </citation>
    <scope>NUCLEOTIDE SEQUENCE [LARGE SCALE GENOMIC DNA]</scope>
    <source>
        <strain evidence="7">PLFJ-1</strain>
    </source>
</reference>
<keyword evidence="2" id="KW-0645">Protease</keyword>
<dbReference type="Proteomes" id="UP000078340">
    <property type="component" value="Unassembled WGS sequence"/>
</dbReference>
<evidence type="ECO:0000313" key="8">
    <source>
        <dbReference type="Proteomes" id="UP000078340"/>
    </source>
</evidence>
<proteinExistence type="inferred from homology"/>
<feature type="domain" description="Peptidase S8/S53" evidence="6">
    <location>
        <begin position="148"/>
        <end position="403"/>
    </location>
</feature>
<organism evidence="7 8">
    <name type="scientific">Purpureocillium lilacinum</name>
    <name type="common">Paecilomyces lilacinus</name>
    <dbReference type="NCBI Taxonomy" id="33203"/>
    <lineage>
        <taxon>Eukaryota</taxon>
        <taxon>Fungi</taxon>
        <taxon>Dikarya</taxon>
        <taxon>Ascomycota</taxon>
        <taxon>Pezizomycotina</taxon>
        <taxon>Sordariomycetes</taxon>
        <taxon>Hypocreomycetidae</taxon>
        <taxon>Hypocreales</taxon>
        <taxon>Ophiocordycipitaceae</taxon>
        <taxon>Purpureocillium</taxon>
    </lineage>
</organism>
<sequence length="575" mass="61505">MVRLSSESLATLLLGTRLARGENRSGGKSATKYIVMTKEGVNPETVTETIARHADLLPLGVPGKYEPIDCGDIFRGLVVKSPITAQEIKAIDGVVHAWPAQPLYRDTASCCTSGDAACNCYSERREKKPTHDLTGVTKIHKDSNYGLGTKIAIIDSGIDYTRLDLGGCFGPQCKVVGGRDLVGQSWDPENEHEKPRVPGADPLSFFSLGTQAASIAAGRHIWMHDLGVAPSADLLAYKVFAENGTTTSEEVVIQAFCDAYRDGASVILSPNIASTSKLEPPHLGESAWGTVANLLTYNGVAVVLGAGDKGTKSFFANSRSGAEGFGILSVAAINMTWNDDKLKPRPAAFTSWGSMKDLLLKPDIGAPGVDIGIEQYDRGFSLPSGTAMAAPYVAGIAALYHSQLGGQHLAPSSWATDFAARVISGGQNVHWGPDDALAPPFLVGNGLVDAHKVLTSKTLLKFEPFALLDEEHFQPNWTFTIINQSAKKVKYKFSHQAHAAVELHALESGEPRSVEVPLNVHLPQSQRIEGGGNAQFTITFEPPKHDHGKFLYGGKIWIKGDEAGELCIPYGGVSH</sequence>
<dbReference type="InterPro" id="IPR015500">
    <property type="entry name" value="Peptidase_S8_subtilisin-rel"/>
</dbReference>
<evidence type="ECO:0000256" key="1">
    <source>
        <dbReference type="ARBA" id="ARBA00011073"/>
    </source>
</evidence>
<dbReference type="InterPro" id="IPR050131">
    <property type="entry name" value="Peptidase_S8_subtilisin-like"/>
</dbReference>
<evidence type="ECO:0000259" key="6">
    <source>
        <dbReference type="Pfam" id="PF00082"/>
    </source>
</evidence>
<evidence type="ECO:0000313" key="7">
    <source>
        <dbReference type="EMBL" id="OAQ93044.1"/>
    </source>
</evidence>
<accession>A0A179HSM9</accession>
<evidence type="ECO:0000256" key="5">
    <source>
        <dbReference type="PROSITE-ProRule" id="PRU01240"/>
    </source>
</evidence>